<dbReference type="Gene3D" id="3.30.1330.120">
    <property type="entry name" value="2-methylcitrate dehydratase PrpD"/>
    <property type="match status" value="1"/>
</dbReference>
<dbReference type="Gene3D" id="1.10.4100.10">
    <property type="entry name" value="2-methylcitrate dehydratase PrpD"/>
    <property type="match status" value="1"/>
</dbReference>
<dbReference type="InterPro" id="IPR042183">
    <property type="entry name" value="MmgE/PrpD_sf_1"/>
</dbReference>
<dbReference type="AlphaFoldDB" id="A0A4P6M4V9"/>
<keyword evidence="4" id="KW-0456">Lyase</keyword>
<comment type="similarity">
    <text evidence="1">Belongs to the PrpD family.</text>
</comment>
<dbReference type="Pfam" id="PF19305">
    <property type="entry name" value="MmgE_PrpD_C"/>
    <property type="match status" value="1"/>
</dbReference>
<accession>A0A4P6M4V9</accession>
<evidence type="ECO:0000313" key="5">
    <source>
        <dbReference type="Proteomes" id="UP000289794"/>
    </source>
</evidence>
<dbReference type="InterPro" id="IPR045337">
    <property type="entry name" value="MmgE_PrpD_C"/>
</dbReference>
<dbReference type="PANTHER" id="PTHR16943">
    <property type="entry name" value="2-METHYLCITRATE DEHYDRATASE-RELATED"/>
    <property type="match status" value="1"/>
</dbReference>
<feature type="domain" description="MmgE/PrpD N-terminal" evidence="2">
    <location>
        <begin position="16"/>
        <end position="248"/>
    </location>
</feature>
<evidence type="ECO:0000259" key="3">
    <source>
        <dbReference type="Pfam" id="PF19305"/>
    </source>
</evidence>
<dbReference type="RefSeq" id="WP_130182573.1">
    <property type="nucleotide sequence ID" value="NZ_CP035945.1"/>
</dbReference>
<dbReference type="Pfam" id="PF03972">
    <property type="entry name" value="MmgE_PrpD_N"/>
    <property type="match status" value="1"/>
</dbReference>
<organism evidence="4 5">
    <name type="scientific">Blautia producta</name>
    <dbReference type="NCBI Taxonomy" id="33035"/>
    <lineage>
        <taxon>Bacteria</taxon>
        <taxon>Bacillati</taxon>
        <taxon>Bacillota</taxon>
        <taxon>Clostridia</taxon>
        <taxon>Lachnospirales</taxon>
        <taxon>Lachnospiraceae</taxon>
        <taxon>Blautia</taxon>
    </lineage>
</organism>
<dbReference type="Proteomes" id="UP000289794">
    <property type="component" value="Chromosome"/>
</dbReference>
<reference evidence="4 5" key="1">
    <citation type="submission" date="2019-01" db="EMBL/GenBank/DDBJ databases">
        <title>PMF-metabolizing Aryl O-demethylase.</title>
        <authorList>
            <person name="Kim M."/>
        </authorList>
    </citation>
    <scope>NUCLEOTIDE SEQUENCE [LARGE SCALE GENOMIC DNA]</scope>
    <source>
        <strain evidence="4 5">PMF1</strain>
    </source>
</reference>
<dbReference type="InterPro" id="IPR042188">
    <property type="entry name" value="MmgE/PrpD_sf_2"/>
</dbReference>
<dbReference type="InterPro" id="IPR045336">
    <property type="entry name" value="MmgE_PrpD_N"/>
</dbReference>
<feature type="domain" description="MmgE/PrpD C-terminal" evidence="3">
    <location>
        <begin position="267"/>
        <end position="431"/>
    </location>
</feature>
<proteinExistence type="inferred from homology"/>
<dbReference type="PANTHER" id="PTHR16943:SF8">
    <property type="entry name" value="2-METHYLCITRATE DEHYDRATASE"/>
    <property type="match status" value="1"/>
</dbReference>
<evidence type="ECO:0000256" key="1">
    <source>
        <dbReference type="ARBA" id="ARBA00006174"/>
    </source>
</evidence>
<dbReference type="SUPFAM" id="SSF103378">
    <property type="entry name" value="2-methylcitrate dehydratase PrpD"/>
    <property type="match status" value="1"/>
</dbReference>
<dbReference type="KEGG" id="bpro:PMF13cell1_05129"/>
<dbReference type="InterPro" id="IPR005656">
    <property type="entry name" value="MmgE_PrpD"/>
</dbReference>
<sequence length="455" mass="49731">MSATDIFLERIWNAFADEIPERVYKRAKESLLDYIGVTLAGAEAISDKLQAYLQFAEPEAGAFTAVGVKQKMGLKDAVFLNGLNGHALDFDDGTNTGIIHLGSPIFSVLLPLAQKYDITYKKFLKAAVIGYETSFTMAVSIQPGHKEMGYHATGTCGVLGIALAVAHMLDFTEEKTRNAFSAACVSASGMLKVLDDGAELKPYNVAKSALLGLTSVQMAQAGFTGHPDPLGGFRGFLKMMTRDEKIELKNPLLHGTYAVEKTYTKPYAACRYCHPAIEAAISMRAEYGFRISDISAVEVKTYYWAVDKHDHTAIPGPASAKMSIPYGVAAGLVYGKAGLREYDPAHVKEREVLDLAAKVSVRWDEALTAQFPEKTSAVLKLSTYSGKEYTKRVDFPKGEPENPLSDREFADRFLELAVYGGKTETEAGKILDAVENMNGSMEGLFEYLSYHKNGE</sequence>
<name>A0A4P6M4V9_9FIRM</name>
<evidence type="ECO:0000259" key="2">
    <source>
        <dbReference type="Pfam" id="PF03972"/>
    </source>
</evidence>
<dbReference type="EMBL" id="CP035945">
    <property type="protein sequence ID" value="QBE99552.1"/>
    <property type="molecule type" value="Genomic_DNA"/>
</dbReference>
<protein>
    <submittedName>
        <fullName evidence="4">2-methylcitrate dehydratase</fullName>
        <ecNumber evidence="4">4.2.1.79</ecNumber>
    </submittedName>
</protein>
<dbReference type="GO" id="GO:0047547">
    <property type="term" value="F:2-methylcitrate dehydratase activity"/>
    <property type="evidence" value="ECO:0007669"/>
    <property type="project" value="UniProtKB-EC"/>
</dbReference>
<dbReference type="InterPro" id="IPR036148">
    <property type="entry name" value="MmgE/PrpD_sf"/>
</dbReference>
<evidence type="ECO:0000313" key="4">
    <source>
        <dbReference type="EMBL" id="QBE99552.1"/>
    </source>
</evidence>
<dbReference type="EC" id="4.2.1.79" evidence="4"/>
<gene>
    <name evidence="4" type="primary">prpD_2</name>
    <name evidence="4" type="ORF">PMF13cell1_05129</name>
</gene>